<dbReference type="GO" id="GO:0006313">
    <property type="term" value="P:DNA transposition"/>
    <property type="evidence" value="ECO:0007669"/>
    <property type="project" value="InterPro"/>
</dbReference>
<feature type="compositionally biased region" description="Basic residues" evidence="8">
    <location>
        <begin position="487"/>
        <end position="498"/>
    </location>
</feature>
<evidence type="ECO:0000256" key="8">
    <source>
        <dbReference type="SAM" id="MobiDB-lite"/>
    </source>
</evidence>
<accession>Q8H6I1</accession>
<name>Q8H6I1_MAIZE</name>
<dbReference type="AlphaFoldDB" id="Q8H6I1"/>
<evidence type="ECO:0000259" key="9">
    <source>
        <dbReference type="PROSITE" id="PS50966"/>
    </source>
</evidence>
<keyword evidence="5" id="KW-0238">DNA-binding</keyword>
<dbReference type="InterPro" id="IPR006564">
    <property type="entry name" value="Znf_PMZ"/>
</dbReference>
<dbReference type="GO" id="GO:0003677">
    <property type="term" value="F:DNA binding"/>
    <property type="evidence" value="ECO:0007669"/>
    <property type="project" value="UniProtKB-KW"/>
</dbReference>
<dbReference type="EMBL" id="AF528565">
    <property type="protein sequence ID" value="AAN40034.1"/>
    <property type="molecule type" value="Genomic_DNA"/>
</dbReference>
<sequence length="566" mass="65237">MKKPHMGAKELQTTLQDTFGCTIAYDTVWHGKEKALKELFGSWEESFQLLWRWREAVMQKSPDSVVELDVKMDQGRPFFSRFFCALGPCISGFKGGCQPYLSVDSTALNGRWNGHLCCAIGVDGHNWMYPVAYGFFEAENTENWTWFFHQLHKVVGDLPLLALCSDACKGLKNAMNNVFPHAEKRECFRHLIQNYIKLFGGSGYMYPAARAYRREVFDHYFSSIQEIPRVSSWLNEHHDYLWYRSGFNTDIKCDYMTNNIAEVFNNWIKDWKDLPVCDLAGRIREEIMEMFHRRRRIAQKLQGRILPSVLHILHDRTRGLSHLSVRKADNYIAEVRDNNDVHSKHIVNAHLRECSCKEWQHTGKPCNHALCLITAQEFRDVRMKEFVDEYYSVSHFTTAYSRVVPPIGDKSFWPEVPFAKEVGAPIGKRAVGRQRKNRMKGCLEGGSGKKKVNTDNGKKSIRGKIKCPNCGELGHRKASYKCPLNGTKKRKRKPRKNSTKGWFPKDVPESSQAGVQENEANEDLVERSHLAIIPANEDLVERPSSPPEERVVRVLVKKITPRKKNV</sequence>
<keyword evidence="1" id="KW-0815">Transposition</keyword>
<evidence type="ECO:0000256" key="3">
    <source>
        <dbReference type="ARBA" id="ARBA00022771"/>
    </source>
</evidence>
<dbReference type="PANTHER" id="PTHR31973:SF195">
    <property type="entry name" value="MUDR FAMILY TRANSPOSASE"/>
    <property type="match status" value="1"/>
</dbReference>
<dbReference type="InterPro" id="IPR007527">
    <property type="entry name" value="Znf_SWIM"/>
</dbReference>
<dbReference type="GO" id="GO:0004803">
    <property type="term" value="F:transposase activity"/>
    <property type="evidence" value="ECO:0007669"/>
    <property type="project" value="InterPro"/>
</dbReference>
<keyword evidence="4" id="KW-0862">Zinc</keyword>
<organism evidence="10">
    <name type="scientific">Zea mays</name>
    <name type="common">Maize</name>
    <dbReference type="NCBI Taxonomy" id="4577"/>
    <lineage>
        <taxon>Eukaryota</taxon>
        <taxon>Viridiplantae</taxon>
        <taxon>Streptophyta</taxon>
        <taxon>Embryophyta</taxon>
        <taxon>Tracheophyta</taxon>
        <taxon>Spermatophyta</taxon>
        <taxon>Magnoliopsida</taxon>
        <taxon>Liliopsida</taxon>
        <taxon>Poales</taxon>
        <taxon>Poaceae</taxon>
        <taxon>PACMAD clade</taxon>
        <taxon>Panicoideae</taxon>
        <taxon>Andropogonodae</taxon>
        <taxon>Andropogoneae</taxon>
        <taxon>Tripsacinae</taxon>
        <taxon>Zea</taxon>
    </lineage>
</organism>
<dbReference type="Pfam" id="PF10551">
    <property type="entry name" value="MULE"/>
    <property type="match status" value="1"/>
</dbReference>
<dbReference type="SMART" id="SM00575">
    <property type="entry name" value="ZnF_PMZ"/>
    <property type="match status" value="1"/>
</dbReference>
<dbReference type="PROSITE" id="PS50966">
    <property type="entry name" value="ZF_SWIM"/>
    <property type="match status" value="1"/>
</dbReference>
<dbReference type="GO" id="GO:0008270">
    <property type="term" value="F:zinc ion binding"/>
    <property type="evidence" value="ECO:0007669"/>
    <property type="project" value="UniProtKB-KW"/>
</dbReference>
<reference evidence="10" key="1">
    <citation type="journal article" date="2002" name="Genome Res.">
        <title>Mosaic organization of orthologous sequences in grass genomes.</title>
        <authorList>
            <person name="Song R."/>
            <person name="Llaca V."/>
            <person name="Messing J."/>
        </authorList>
    </citation>
    <scope>NUCLEOTIDE SEQUENCE</scope>
</reference>
<dbReference type="Pfam" id="PF04434">
    <property type="entry name" value="SWIM"/>
    <property type="match status" value="1"/>
</dbReference>
<feature type="domain" description="SWIM-type" evidence="9">
    <location>
        <begin position="331"/>
        <end position="377"/>
    </location>
</feature>
<evidence type="ECO:0000313" key="10">
    <source>
        <dbReference type="EMBL" id="AAN40034.1"/>
    </source>
</evidence>
<evidence type="ECO:0000256" key="7">
    <source>
        <dbReference type="PROSITE-ProRule" id="PRU00325"/>
    </source>
</evidence>
<dbReference type="InterPro" id="IPR001207">
    <property type="entry name" value="Transposase_mutator"/>
</dbReference>
<evidence type="ECO:0000256" key="5">
    <source>
        <dbReference type="ARBA" id="ARBA00023125"/>
    </source>
</evidence>
<evidence type="ECO:0000256" key="6">
    <source>
        <dbReference type="ARBA" id="ARBA00023172"/>
    </source>
</evidence>
<keyword evidence="3 7" id="KW-0863">Zinc-finger</keyword>
<keyword evidence="2" id="KW-0479">Metal-binding</keyword>
<protein>
    <submittedName>
        <fullName evidence="10">Putative MURAZC</fullName>
    </submittedName>
</protein>
<dbReference type="PROSITE" id="PS01007">
    <property type="entry name" value="TRANSPOSASE_MUTATOR"/>
    <property type="match status" value="1"/>
</dbReference>
<gene>
    <name evidence="10" type="primary">ZMRS072.18</name>
</gene>
<proteinExistence type="predicted"/>
<evidence type="ECO:0000256" key="4">
    <source>
        <dbReference type="ARBA" id="ARBA00022833"/>
    </source>
</evidence>
<evidence type="ECO:0000256" key="2">
    <source>
        <dbReference type="ARBA" id="ARBA00022723"/>
    </source>
</evidence>
<feature type="region of interest" description="Disordered" evidence="8">
    <location>
        <begin position="481"/>
        <end position="521"/>
    </location>
</feature>
<dbReference type="InterPro" id="IPR018289">
    <property type="entry name" value="MULE_transposase_dom"/>
</dbReference>
<dbReference type="PANTHER" id="PTHR31973">
    <property type="entry name" value="POLYPROTEIN, PUTATIVE-RELATED"/>
    <property type="match status" value="1"/>
</dbReference>
<feature type="region of interest" description="Disordered" evidence="8">
    <location>
        <begin position="433"/>
        <end position="460"/>
    </location>
</feature>
<evidence type="ECO:0000256" key="1">
    <source>
        <dbReference type="ARBA" id="ARBA00022578"/>
    </source>
</evidence>
<keyword evidence="6" id="KW-0233">DNA recombination</keyword>